<organism evidence="1 2">
    <name type="scientific">Kribbibacterium absianum</name>
    <dbReference type="NCBI Taxonomy" id="3044210"/>
    <lineage>
        <taxon>Bacteria</taxon>
        <taxon>Bacillati</taxon>
        <taxon>Actinomycetota</taxon>
        <taxon>Coriobacteriia</taxon>
        <taxon>Coriobacteriales</taxon>
        <taxon>Kribbibacteriaceae</taxon>
        <taxon>Kribbibacterium</taxon>
    </lineage>
</organism>
<keyword evidence="2" id="KW-1185">Reference proteome</keyword>
<evidence type="ECO:0000313" key="2">
    <source>
        <dbReference type="Proteomes" id="UP001431693"/>
    </source>
</evidence>
<sequence>MAHIVLAPDCAGKAQMADRFPDAVVSVAPEGYEWEMSLNPAGALTRGERDPFWPSNYVGVLVEAWRSGTWQYVLGDARMEVARELEQCGVPYLWVDAPGCAMEDGLSPAVRYELAVGQGLKELLPVVASAVSMSLSRLTYERGDAPETDALLDLFGAEPDQGLVVALSVVMGSLPGTCDVQAVGLANVGQWRERVDGMRQAREALESLLGASGDAETNGAAEGDDADTEQDALDEALDELSELPGGVDVNALIESLIRTFAVQGAADLSLSMRRWSDVEEPLRTQATERFFRDYLALGDEQDALAQSLDQMVQPVGELASATVGLVVSWNEDPGLDSLLAHFSVPKDGEAHVLVETERFGDAWVLNPATVRVFTEQGEQPWAAWDVADRMGAEDALEATLRRVVPRLEQQPLHSSYEGASLQGGKPADE</sequence>
<evidence type="ECO:0000313" key="1">
    <source>
        <dbReference type="EMBL" id="MDJ1128555.1"/>
    </source>
</evidence>
<dbReference type="EMBL" id="JASJEX010000001">
    <property type="protein sequence ID" value="MDJ1128555.1"/>
    <property type="molecule type" value="Genomic_DNA"/>
</dbReference>
<accession>A0ABT6ZHM5</accession>
<name>A0ABT6ZHM5_9ACTN</name>
<comment type="caution">
    <text evidence="1">The sequence shown here is derived from an EMBL/GenBank/DDBJ whole genome shotgun (WGS) entry which is preliminary data.</text>
</comment>
<protein>
    <submittedName>
        <fullName evidence="1">Uncharacterized protein</fullName>
    </submittedName>
</protein>
<reference evidence="1" key="1">
    <citation type="submission" date="2023-05" db="EMBL/GenBank/DDBJ databases">
        <title>[olsenella] sp. nov., isolated from a pig farm feces dump.</title>
        <authorList>
            <person name="Chang Y.-H."/>
        </authorList>
    </citation>
    <scope>NUCLEOTIDE SEQUENCE</scope>
    <source>
        <strain evidence="1">YH-ols2217</strain>
    </source>
</reference>
<proteinExistence type="predicted"/>
<dbReference type="Proteomes" id="UP001431693">
    <property type="component" value="Unassembled WGS sequence"/>
</dbReference>
<dbReference type="RefSeq" id="WP_283712199.1">
    <property type="nucleotide sequence ID" value="NZ_JASJEW010000001.1"/>
</dbReference>
<gene>
    <name evidence="1" type="ORF">QJ043_00435</name>
</gene>